<evidence type="ECO:0000259" key="5">
    <source>
        <dbReference type="Pfam" id="PF07992"/>
    </source>
</evidence>
<evidence type="ECO:0000256" key="1">
    <source>
        <dbReference type="ARBA" id="ARBA00006442"/>
    </source>
</evidence>
<dbReference type="GO" id="GO:0005737">
    <property type="term" value="C:cytoplasm"/>
    <property type="evidence" value="ECO:0007669"/>
    <property type="project" value="TreeGrafter"/>
</dbReference>
<sequence>GNKLADQLKELQVELVLGERINLNSVDTNGLTPITLETNNRRVIESDIQFVTIGSKPNTEIIKTLDDSLLEPDTNLIKVKPTLELENDIYDRIFAAGDIINIKETKLAFRAGLNADIIVKNVLAKINNNSLTDYKSPPEVMFVTIGKNKGAGLLPMFGGKVVGSFMVKNLKGKSLFVDKTWKSLNAKQEK</sequence>
<name>A0A9N9DU46_9GLOM</name>
<feature type="domain" description="FAD/NAD(P)-binding" evidence="5">
    <location>
        <begin position="3"/>
        <end position="112"/>
    </location>
</feature>
<evidence type="ECO:0000256" key="2">
    <source>
        <dbReference type="ARBA" id="ARBA00022630"/>
    </source>
</evidence>
<keyword evidence="3" id="KW-0274">FAD</keyword>
<dbReference type="OrthoDB" id="202203at2759"/>
<reference evidence="6" key="1">
    <citation type="submission" date="2021-06" db="EMBL/GenBank/DDBJ databases">
        <authorList>
            <person name="Kallberg Y."/>
            <person name="Tangrot J."/>
            <person name="Rosling A."/>
        </authorList>
    </citation>
    <scope>NUCLEOTIDE SEQUENCE</scope>
    <source>
        <strain evidence="6">CL551</strain>
    </source>
</reference>
<dbReference type="GO" id="GO:0004174">
    <property type="term" value="F:electron-transferring-flavoprotein dehydrogenase activity"/>
    <property type="evidence" value="ECO:0007669"/>
    <property type="project" value="TreeGrafter"/>
</dbReference>
<keyword evidence="2" id="KW-0285">Flavoprotein</keyword>
<proteinExistence type="inferred from homology"/>
<dbReference type="EMBL" id="CAJVPV010010638">
    <property type="protein sequence ID" value="CAG8653452.1"/>
    <property type="molecule type" value="Genomic_DNA"/>
</dbReference>
<dbReference type="PANTHER" id="PTHR43735">
    <property type="entry name" value="APOPTOSIS-INDUCING FACTOR 1"/>
    <property type="match status" value="1"/>
</dbReference>
<dbReference type="Proteomes" id="UP000789342">
    <property type="component" value="Unassembled WGS sequence"/>
</dbReference>
<accession>A0A9N9DU46</accession>
<dbReference type="InterPro" id="IPR023753">
    <property type="entry name" value="FAD/NAD-binding_dom"/>
</dbReference>
<organism evidence="6 7">
    <name type="scientific">Acaulospora morrowiae</name>
    <dbReference type="NCBI Taxonomy" id="94023"/>
    <lineage>
        <taxon>Eukaryota</taxon>
        <taxon>Fungi</taxon>
        <taxon>Fungi incertae sedis</taxon>
        <taxon>Mucoromycota</taxon>
        <taxon>Glomeromycotina</taxon>
        <taxon>Glomeromycetes</taxon>
        <taxon>Diversisporales</taxon>
        <taxon>Acaulosporaceae</taxon>
        <taxon>Acaulospora</taxon>
    </lineage>
</organism>
<dbReference type="GO" id="GO:0050660">
    <property type="term" value="F:flavin adenine dinucleotide binding"/>
    <property type="evidence" value="ECO:0007669"/>
    <property type="project" value="TreeGrafter"/>
</dbReference>
<dbReference type="Pfam" id="PF07992">
    <property type="entry name" value="Pyr_redox_2"/>
    <property type="match status" value="1"/>
</dbReference>
<protein>
    <submittedName>
        <fullName evidence="6">11142_t:CDS:1</fullName>
    </submittedName>
</protein>
<comment type="caution">
    <text evidence="6">The sequence shown here is derived from an EMBL/GenBank/DDBJ whole genome shotgun (WGS) entry which is preliminary data.</text>
</comment>
<keyword evidence="7" id="KW-1185">Reference proteome</keyword>
<evidence type="ECO:0000313" key="6">
    <source>
        <dbReference type="EMBL" id="CAG8653452.1"/>
    </source>
</evidence>
<evidence type="ECO:0000256" key="3">
    <source>
        <dbReference type="ARBA" id="ARBA00022827"/>
    </source>
</evidence>
<dbReference type="PANTHER" id="PTHR43735:SF3">
    <property type="entry name" value="FERROPTOSIS SUPPRESSOR PROTEIN 1"/>
    <property type="match status" value="1"/>
</dbReference>
<feature type="non-terminal residue" evidence="6">
    <location>
        <position position="190"/>
    </location>
</feature>
<evidence type="ECO:0000256" key="4">
    <source>
        <dbReference type="ARBA" id="ARBA00023002"/>
    </source>
</evidence>
<gene>
    <name evidence="6" type="ORF">AMORRO_LOCUS10076</name>
</gene>
<keyword evidence="4" id="KW-0560">Oxidoreductase</keyword>
<dbReference type="InterPro" id="IPR036188">
    <property type="entry name" value="FAD/NAD-bd_sf"/>
</dbReference>
<comment type="similarity">
    <text evidence="1">Belongs to the FAD-dependent oxidoreductase family.</text>
</comment>
<evidence type="ECO:0000313" key="7">
    <source>
        <dbReference type="Proteomes" id="UP000789342"/>
    </source>
</evidence>
<dbReference type="Gene3D" id="3.50.50.100">
    <property type="match status" value="1"/>
</dbReference>
<dbReference type="SUPFAM" id="SSF51905">
    <property type="entry name" value="FAD/NAD(P)-binding domain"/>
    <property type="match status" value="1"/>
</dbReference>
<dbReference type="AlphaFoldDB" id="A0A9N9DU46"/>